<evidence type="ECO:0000256" key="1">
    <source>
        <dbReference type="ARBA" id="ARBA00004604"/>
    </source>
</evidence>
<dbReference type="InterPro" id="IPR045161">
    <property type="entry name" value="Utp18"/>
</dbReference>
<dbReference type="PANTHER" id="PTHR18359">
    <property type="entry name" value="WD-REPEAT PROTEIN-RELATED"/>
    <property type="match status" value="1"/>
</dbReference>
<evidence type="ECO:0000256" key="2">
    <source>
        <dbReference type="ARBA" id="ARBA00022552"/>
    </source>
</evidence>
<evidence type="ECO:0000256" key="8">
    <source>
        <dbReference type="SAM" id="MobiDB-lite"/>
    </source>
</evidence>
<dbReference type="GO" id="GO:0034388">
    <property type="term" value="C:Pwp2p-containing subcomplex of 90S preribosome"/>
    <property type="evidence" value="ECO:0007669"/>
    <property type="project" value="TreeGrafter"/>
</dbReference>
<dbReference type="OrthoDB" id="1935146at2759"/>
<feature type="region of interest" description="Disordered" evidence="8">
    <location>
        <begin position="171"/>
        <end position="207"/>
    </location>
</feature>
<evidence type="ECO:0000256" key="7">
    <source>
        <dbReference type="PROSITE-ProRule" id="PRU00221"/>
    </source>
</evidence>
<gene>
    <name evidence="9" type="ORF">EB796_019672</name>
</gene>
<evidence type="ECO:0000256" key="6">
    <source>
        <dbReference type="ARBA" id="ARBA00025767"/>
    </source>
</evidence>
<keyword evidence="5" id="KW-0539">Nucleus</keyword>
<proteinExistence type="inferred from homology"/>
<name>A0A7J7J8P5_BUGNE</name>
<keyword evidence="2" id="KW-0698">rRNA processing</keyword>
<organism evidence="9 10">
    <name type="scientific">Bugula neritina</name>
    <name type="common">Brown bryozoan</name>
    <name type="synonym">Sertularia neritina</name>
    <dbReference type="NCBI Taxonomy" id="10212"/>
    <lineage>
        <taxon>Eukaryota</taxon>
        <taxon>Metazoa</taxon>
        <taxon>Spiralia</taxon>
        <taxon>Lophotrochozoa</taxon>
        <taxon>Bryozoa</taxon>
        <taxon>Gymnolaemata</taxon>
        <taxon>Cheilostomatida</taxon>
        <taxon>Flustrina</taxon>
        <taxon>Buguloidea</taxon>
        <taxon>Bugulidae</taxon>
        <taxon>Bugula</taxon>
    </lineage>
</organism>
<dbReference type="Proteomes" id="UP000593567">
    <property type="component" value="Unassembled WGS sequence"/>
</dbReference>
<evidence type="ECO:0000256" key="4">
    <source>
        <dbReference type="ARBA" id="ARBA00022737"/>
    </source>
</evidence>
<keyword evidence="3 7" id="KW-0853">WD repeat</keyword>
<evidence type="ECO:0000256" key="5">
    <source>
        <dbReference type="ARBA" id="ARBA00023242"/>
    </source>
</evidence>
<dbReference type="SMART" id="SM00320">
    <property type="entry name" value="WD40"/>
    <property type="match status" value="3"/>
</dbReference>
<feature type="compositionally biased region" description="Basic and acidic residues" evidence="8">
    <location>
        <begin position="16"/>
        <end position="34"/>
    </location>
</feature>
<dbReference type="Pfam" id="PF00400">
    <property type="entry name" value="WD40"/>
    <property type="match status" value="1"/>
</dbReference>
<dbReference type="InterPro" id="IPR015943">
    <property type="entry name" value="WD40/YVTN_repeat-like_dom_sf"/>
</dbReference>
<protein>
    <submittedName>
        <fullName evidence="9">UTP18</fullName>
    </submittedName>
</protein>
<comment type="subcellular location">
    <subcellularLocation>
        <location evidence="1">Nucleus</location>
        <location evidence="1">Nucleolus</location>
    </subcellularLocation>
</comment>
<dbReference type="GO" id="GO:0032040">
    <property type="term" value="C:small-subunit processome"/>
    <property type="evidence" value="ECO:0007669"/>
    <property type="project" value="TreeGrafter"/>
</dbReference>
<dbReference type="InterPro" id="IPR001680">
    <property type="entry name" value="WD40_rpt"/>
</dbReference>
<accession>A0A7J7J8P5</accession>
<dbReference type="GO" id="GO:0006364">
    <property type="term" value="P:rRNA processing"/>
    <property type="evidence" value="ECO:0007669"/>
    <property type="project" value="UniProtKB-KW"/>
</dbReference>
<feature type="repeat" description="WD" evidence="7">
    <location>
        <begin position="228"/>
        <end position="269"/>
    </location>
</feature>
<comment type="similarity">
    <text evidence="6">Belongs to the WD repeat UTP18 family.</text>
</comment>
<feature type="region of interest" description="Disordered" evidence="8">
    <location>
        <begin position="1"/>
        <end position="56"/>
    </location>
</feature>
<dbReference type="Gene3D" id="2.130.10.10">
    <property type="entry name" value="YVTN repeat-like/Quinoprotein amine dehydrogenase"/>
    <property type="match status" value="1"/>
</dbReference>
<dbReference type="PANTHER" id="PTHR18359:SF0">
    <property type="entry name" value="U3 SMALL NUCLEOLAR RNA-ASSOCIATED PROTEIN 18 HOMOLOG"/>
    <property type="match status" value="1"/>
</dbReference>
<comment type="caution">
    <text evidence="9">The sequence shown here is derived from an EMBL/GenBank/DDBJ whole genome shotgun (WGS) entry which is preliminary data.</text>
</comment>
<keyword evidence="10" id="KW-1185">Reference proteome</keyword>
<keyword evidence="4" id="KW-0677">Repeat</keyword>
<dbReference type="EMBL" id="VXIV02002918">
    <property type="protein sequence ID" value="KAF6022016.1"/>
    <property type="molecule type" value="Genomic_DNA"/>
</dbReference>
<reference evidence="9" key="1">
    <citation type="submission" date="2020-06" db="EMBL/GenBank/DDBJ databases">
        <title>Draft genome of Bugula neritina, a colonial animal packing powerful symbionts and potential medicines.</title>
        <authorList>
            <person name="Rayko M."/>
        </authorList>
    </citation>
    <scope>NUCLEOTIDE SEQUENCE [LARGE SCALE GENOMIC DNA]</scope>
    <source>
        <strain evidence="9">Kwan_BN1</strain>
    </source>
</reference>
<dbReference type="AlphaFoldDB" id="A0A7J7J8P5"/>
<sequence length="421" mass="47911">MLRRKFALADSSGSKILDDTESEFKDVPENHRPEPVNSTQSQIEEKSHEANGDENLTKVAHRLAGKVDDAKSLEDFVLGAEQDAVEHLGSRKHLMLKKPDESDIDQIESSNKRPARVPVWVDEDDDVEDEASVDLKDSRYRKLAKLGETSISQKEYQQRLKKRYEAVYGPRPSWADLDQNDSSKRRYEDEDEEERELSRHTGNYLSKSTHHLPPTYLEYKPVTHANKALLHKTTVSTVRFHPSSQIVMTASKDQNLSFFQVDGEKNAKIQSLHVENFPIYCARFTTDGQQVVLGSRHKAFYNYDMISGALMNIQPIKGLNNQPMSFFENSPCGKYIAFRGEYGYIHILSTKSKELVCQLKMNGSVNAITFSHNGAYLYSFGGVYNVFSGIFLEISLLKTKRAVIADLLSSNNCHIFLMMRI</sequence>
<evidence type="ECO:0000313" key="9">
    <source>
        <dbReference type="EMBL" id="KAF6022016.1"/>
    </source>
</evidence>
<evidence type="ECO:0000256" key="3">
    <source>
        <dbReference type="ARBA" id="ARBA00022574"/>
    </source>
</evidence>
<feature type="region of interest" description="Disordered" evidence="8">
    <location>
        <begin position="90"/>
        <end position="117"/>
    </location>
</feature>
<dbReference type="InterPro" id="IPR036322">
    <property type="entry name" value="WD40_repeat_dom_sf"/>
</dbReference>
<dbReference type="SUPFAM" id="SSF50978">
    <property type="entry name" value="WD40 repeat-like"/>
    <property type="match status" value="1"/>
</dbReference>
<dbReference type="PROSITE" id="PS50082">
    <property type="entry name" value="WD_REPEATS_2"/>
    <property type="match status" value="1"/>
</dbReference>
<evidence type="ECO:0000313" key="10">
    <source>
        <dbReference type="Proteomes" id="UP000593567"/>
    </source>
</evidence>